<reference evidence="2 3" key="1">
    <citation type="submission" date="2020-04" db="EMBL/GenBank/DDBJ databases">
        <title>Staphylococcus species from domestic dog.</title>
        <authorList>
            <person name="Paterson G.K."/>
        </authorList>
    </citation>
    <scope>NUCLEOTIDE SEQUENCE [LARGE SCALE GENOMIC DNA]</scope>
    <source>
        <strain evidence="2 3">H16/1A</strain>
    </source>
</reference>
<evidence type="ECO:0000313" key="3">
    <source>
        <dbReference type="Proteomes" id="UP000751852"/>
    </source>
</evidence>
<sequence>MRNIILILFSIINLVGLILTFQTLGIDYLSIRILIVALTTVLSVYLILLYQTRTQRILALFSLSIALVHVVMLVRAVYLTLYH</sequence>
<accession>A0ABS0T7I4</accession>
<keyword evidence="1" id="KW-0812">Transmembrane</keyword>
<organism evidence="2 3">
    <name type="scientific">Staphylococcus canis</name>
    <dbReference type="NCBI Taxonomy" id="2724942"/>
    <lineage>
        <taxon>Bacteria</taxon>
        <taxon>Bacillati</taxon>
        <taxon>Bacillota</taxon>
        <taxon>Bacilli</taxon>
        <taxon>Bacillales</taxon>
        <taxon>Staphylococcaceae</taxon>
        <taxon>Staphylococcus</taxon>
    </lineage>
</organism>
<dbReference type="EMBL" id="JABANU010000006">
    <property type="protein sequence ID" value="MBI5974637.1"/>
    <property type="molecule type" value="Genomic_DNA"/>
</dbReference>
<dbReference type="RefSeq" id="WP_198617428.1">
    <property type="nucleotide sequence ID" value="NZ_JABANU010000006.1"/>
</dbReference>
<keyword evidence="3" id="KW-1185">Reference proteome</keyword>
<name>A0ABS0T7I4_9STAP</name>
<proteinExistence type="predicted"/>
<dbReference type="Proteomes" id="UP000751852">
    <property type="component" value="Unassembled WGS sequence"/>
</dbReference>
<keyword evidence="1" id="KW-0472">Membrane</keyword>
<protein>
    <submittedName>
        <fullName evidence="2">Uncharacterized protein</fullName>
    </submittedName>
</protein>
<comment type="caution">
    <text evidence="2">The sequence shown here is derived from an EMBL/GenBank/DDBJ whole genome shotgun (WGS) entry which is preliminary data.</text>
</comment>
<feature type="transmembrane region" description="Helical" evidence="1">
    <location>
        <begin position="57"/>
        <end position="78"/>
    </location>
</feature>
<gene>
    <name evidence="2" type="ORF">HHH54_03365</name>
</gene>
<keyword evidence="1" id="KW-1133">Transmembrane helix</keyword>
<evidence type="ECO:0000313" key="2">
    <source>
        <dbReference type="EMBL" id="MBI5974637.1"/>
    </source>
</evidence>
<feature type="transmembrane region" description="Helical" evidence="1">
    <location>
        <begin position="5"/>
        <end position="25"/>
    </location>
</feature>
<evidence type="ECO:0000256" key="1">
    <source>
        <dbReference type="SAM" id="Phobius"/>
    </source>
</evidence>
<feature type="transmembrane region" description="Helical" evidence="1">
    <location>
        <begin position="31"/>
        <end position="50"/>
    </location>
</feature>